<feature type="compositionally biased region" description="Low complexity" evidence="1">
    <location>
        <begin position="349"/>
        <end position="362"/>
    </location>
</feature>
<feature type="compositionally biased region" description="Polar residues" evidence="1">
    <location>
        <begin position="319"/>
        <end position="329"/>
    </location>
</feature>
<evidence type="ECO:0008006" key="4">
    <source>
        <dbReference type="Google" id="ProtNLM"/>
    </source>
</evidence>
<dbReference type="Proteomes" id="UP000054266">
    <property type="component" value="Unassembled WGS sequence"/>
</dbReference>
<protein>
    <recommendedName>
        <fullName evidence="4">Fungal N-terminal domain-containing protein</fullName>
    </recommendedName>
</protein>
<dbReference type="STRING" id="5601.A0A0D2FCP0"/>
<reference evidence="2 3" key="1">
    <citation type="submission" date="2015-01" db="EMBL/GenBank/DDBJ databases">
        <title>The Genome Sequence of Capronia semiimmersa CBS27337.</title>
        <authorList>
            <consortium name="The Broad Institute Genomics Platform"/>
            <person name="Cuomo C."/>
            <person name="de Hoog S."/>
            <person name="Gorbushina A."/>
            <person name="Stielow B."/>
            <person name="Teixiera M."/>
            <person name="Abouelleil A."/>
            <person name="Chapman S.B."/>
            <person name="Priest M."/>
            <person name="Young S.K."/>
            <person name="Wortman J."/>
            <person name="Nusbaum C."/>
            <person name="Birren B."/>
        </authorList>
    </citation>
    <scope>NUCLEOTIDE SEQUENCE [LARGE SCALE GENOMIC DNA]</scope>
    <source>
        <strain evidence="2 3">CBS 27337</strain>
    </source>
</reference>
<sequence length="488" mass="54320">MAAFGVGIGDIIAVSKLSINLYRGCKGADGVYDALSSEVDRFCSTIRSLQQTLPTQESIDTSIDRSQNYELHNLLRSAQSDLSQWVEVLHKHRKVGAGSRWANIRFSTADDATTIRRRLASHTQSLTLFMSTMTSRRIGNIESHLERILSEVQTGARDFSVEVEPEDDTIMRLEEAQWEMLKAELLTAGFVQEDIASHKSWFEERLRVVDGTAIPTDLPTPASSRRASAVSPAANEFVLRLRSANFSIQCEDGRLLRCEAGDEFAFMSVVDVRPGRPDLWQCRHIDSCKVVTLEASCLEPGRPRGTDVFRQFTLSKGFQSSSTLTNQGSGDAPSRRSKPSPTMVRSGHPNSVRPSMRSRPSSQTITTQDSSAKSDRKRRTNSDPVRGRSTSITSTPPARPRSRPHSVRSEISEYGPDGKLVTTKTFTMTYSTEAIPSLDGRSVFLHRPHTTTLDNVPQRPRPGEPSGPSNQRDYEAMYKERTSQLKLL</sequence>
<feature type="region of interest" description="Disordered" evidence="1">
    <location>
        <begin position="450"/>
        <end position="475"/>
    </location>
</feature>
<evidence type="ECO:0000256" key="1">
    <source>
        <dbReference type="SAM" id="MobiDB-lite"/>
    </source>
</evidence>
<feature type="region of interest" description="Disordered" evidence="1">
    <location>
        <begin position="319"/>
        <end position="419"/>
    </location>
</feature>
<keyword evidence="3" id="KW-1185">Reference proteome</keyword>
<dbReference type="EMBL" id="KN846960">
    <property type="protein sequence ID" value="KIW65788.1"/>
    <property type="molecule type" value="Genomic_DNA"/>
</dbReference>
<evidence type="ECO:0000313" key="3">
    <source>
        <dbReference type="Proteomes" id="UP000054266"/>
    </source>
</evidence>
<evidence type="ECO:0000313" key="2">
    <source>
        <dbReference type="EMBL" id="KIW65788.1"/>
    </source>
</evidence>
<proteinExistence type="predicted"/>
<gene>
    <name evidence="2" type="ORF">PV04_08013</name>
</gene>
<name>A0A0D2FCP0_9EURO</name>
<dbReference type="AlphaFoldDB" id="A0A0D2FCP0"/>
<accession>A0A0D2FCP0</accession>
<dbReference type="HOGENOM" id="CLU_558958_0_0_1"/>
<organism evidence="2 3">
    <name type="scientific">Phialophora macrospora</name>
    <dbReference type="NCBI Taxonomy" id="1851006"/>
    <lineage>
        <taxon>Eukaryota</taxon>
        <taxon>Fungi</taxon>
        <taxon>Dikarya</taxon>
        <taxon>Ascomycota</taxon>
        <taxon>Pezizomycotina</taxon>
        <taxon>Eurotiomycetes</taxon>
        <taxon>Chaetothyriomycetidae</taxon>
        <taxon>Chaetothyriales</taxon>
        <taxon>Herpotrichiellaceae</taxon>
        <taxon>Phialophora</taxon>
    </lineage>
</organism>